<organism evidence="1">
    <name type="scientific">hydrothermal vent metagenome</name>
    <dbReference type="NCBI Taxonomy" id="652676"/>
    <lineage>
        <taxon>unclassified sequences</taxon>
        <taxon>metagenomes</taxon>
        <taxon>ecological metagenomes</taxon>
    </lineage>
</organism>
<sequence>MSNKTLCSASTSMNINASKLKVWSKVGFYEHVTKAPSWLLRLSLPVPLAVEGKHKSVGDTCRCRYSDGGYLTKRITRVLDGNRIEFEIIEQSIRYQNSIKLLGGYIEVEESGNNKSSVNMVTYYDNRIRFKLISGYFINMVIKIMHRFVMNDMQSQLGVNSANSATVIEN</sequence>
<dbReference type="EMBL" id="UOFR01000075">
    <property type="protein sequence ID" value="VAX00335.1"/>
    <property type="molecule type" value="Genomic_DNA"/>
</dbReference>
<evidence type="ECO:0000313" key="1">
    <source>
        <dbReference type="EMBL" id="VAX00335.1"/>
    </source>
</evidence>
<protein>
    <submittedName>
        <fullName evidence="1">Uncharacterized protein</fullName>
    </submittedName>
</protein>
<name>A0A3B1B1Z1_9ZZZZ</name>
<dbReference type="Gene3D" id="3.30.530.20">
    <property type="match status" value="1"/>
</dbReference>
<gene>
    <name evidence="1" type="ORF">MNBD_GAMMA21-652</name>
</gene>
<dbReference type="AlphaFoldDB" id="A0A3B1B1Z1"/>
<proteinExistence type="predicted"/>
<dbReference type="InterPro" id="IPR023393">
    <property type="entry name" value="START-like_dom_sf"/>
</dbReference>
<reference evidence="1" key="1">
    <citation type="submission" date="2018-06" db="EMBL/GenBank/DDBJ databases">
        <authorList>
            <person name="Zhirakovskaya E."/>
        </authorList>
    </citation>
    <scope>NUCLEOTIDE SEQUENCE</scope>
</reference>
<accession>A0A3B1B1Z1</accession>
<dbReference type="SUPFAM" id="SSF55961">
    <property type="entry name" value="Bet v1-like"/>
    <property type="match status" value="1"/>
</dbReference>